<proteinExistence type="inferred from homology"/>
<protein>
    <recommendedName>
        <fullName evidence="6">ADP-dependent (S)-NAD(P)H-hydrate dehydratase</fullName>
        <ecNumber evidence="6">4.2.1.136</ecNumber>
    </recommendedName>
    <alternativeName>
        <fullName evidence="6">ADP-dependent NAD(P)HX dehydratase</fullName>
    </alternativeName>
</protein>
<comment type="similarity">
    <text evidence="6">Belongs to the NnrD/CARKD family.</text>
</comment>
<dbReference type="PANTHER" id="PTHR12592:SF0">
    <property type="entry name" value="ATP-DEPENDENT (S)-NAD(P)H-HYDRATE DEHYDRATASE"/>
    <property type="match status" value="1"/>
</dbReference>
<organism evidence="8 9">
    <name type="scientific">Paramicrobacterium humi</name>
    <dbReference type="NCBI Taxonomy" id="640635"/>
    <lineage>
        <taxon>Bacteria</taxon>
        <taxon>Bacillati</taxon>
        <taxon>Actinomycetota</taxon>
        <taxon>Actinomycetes</taxon>
        <taxon>Micrococcales</taxon>
        <taxon>Microbacteriaceae</taxon>
        <taxon>Paramicrobacterium</taxon>
    </lineage>
</organism>
<keyword evidence="8" id="KW-0808">Transferase</keyword>
<evidence type="ECO:0000256" key="2">
    <source>
        <dbReference type="ARBA" id="ARBA00022840"/>
    </source>
</evidence>
<keyword evidence="4 6" id="KW-0520">NAD</keyword>
<dbReference type="PROSITE" id="PS51383">
    <property type="entry name" value="YJEF_C_3"/>
    <property type="match status" value="1"/>
</dbReference>
<evidence type="ECO:0000256" key="6">
    <source>
        <dbReference type="HAMAP-Rule" id="MF_01965"/>
    </source>
</evidence>
<dbReference type="Pfam" id="PF01256">
    <property type="entry name" value="Carb_kinase"/>
    <property type="match status" value="1"/>
</dbReference>
<dbReference type="GO" id="GO:0046496">
    <property type="term" value="P:nicotinamide nucleotide metabolic process"/>
    <property type="evidence" value="ECO:0007669"/>
    <property type="project" value="UniProtKB-UniRule"/>
</dbReference>
<feature type="domain" description="YjeF C-terminal" evidence="7">
    <location>
        <begin position="8"/>
        <end position="273"/>
    </location>
</feature>
<feature type="binding site" evidence="6">
    <location>
        <position position="93"/>
    </location>
    <ligand>
        <name>(6S)-NADPHX</name>
        <dbReference type="ChEBI" id="CHEBI:64076"/>
    </ligand>
</feature>
<dbReference type="OrthoDB" id="9806925at2"/>
<comment type="subunit">
    <text evidence="6">Homotetramer.</text>
</comment>
<dbReference type="HAMAP" id="MF_01965">
    <property type="entry name" value="NADHX_dehydratase"/>
    <property type="match status" value="1"/>
</dbReference>
<dbReference type="InterPro" id="IPR029056">
    <property type="entry name" value="Ribokinase-like"/>
</dbReference>
<comment type="catalytic activity">
    <reaction evidence="6">
        <text>(6S)-NADHX + ADP = AMP + phosphate + NADH + H(+)</text>
        <dbReference type="Rhea" id="RHEA:32223"/>
        <dbReference type="ChEBI" id="CHEBI:15378"/>
        <dbReference type="ChEBI" id="CHEBI:43474"/>
        <dbReference type="ChEBI" id="CHEBI:57945"/>
        <dbReference type="ChEBI" id="CHEBI:64074"/>
        <dbReference type="ChEBI" id="CHEBI:456215"/>
        <dbReference type="ChEBI" id="CHEBI:456216"/>
        <dbReference type="EC" id="4.2.1.136"/>
    </reaction>
</comment>
<gene>
    <name evidence="6" type="primary">nnrD</name>
    <name evidence="8" type="ORF">SAMN04489806_2409</name>
</gene>
<dbReference type="InterPro" id="IPR000631">
    <property type="entry name" value="CARKD"/>
</dbReference>
<comment type="cofactor">
    <cofactor evidence="6">
        <name>Mg(2+)</name>
        <dbReference type="ChEBI" id="CHEBI:18420"/>
    </cofactor>
</comment>
<dbReference type="Proteomes" id="UP000199183">
    <property type="component" value="Unassembled WGS sequence"/>
</dbReference>
<evidence type="ECO:0000256" key="4">
    <source>
        <dbReference type="ARBA" id="ARBA00023027"/>
    </source>
</evidence>
<name>A0A1H4P673_9MICO</name>
<feature type="binding site" evidence="6">
    <location>
        <position position="211"/>
    </location>
    <ligand>
        <name>AMP</name>
        <dbReference type="ChEBI" id="CHEBI:456215"/>
    </ligand>
</feature>
<comment type="catalytic activity">
    <reaction evidence="6">
        <text>(6S)-NADPHX + ADP = AMP + phosphate + NADPH + H(+)</text>
        <dbReference type="Rhea" id="RHEA:32235"/>
        <dbReference type="ChEBI" id="CHEBI:15378"/>
        <dbReference type="ChEBI" id="CHEBI:43474"/>
        <dbReference type="ChEBI" id="CHEBI:57783"/>
        <dbReference type="ChEBI" id="CHEBI:64076"/>
        <dbReference type="ChEBI" id="CHEBI:456215"/>
        <dbReference type="ChEBI" id="CHEBI:456216"/>
        <dbReference type="EC" id="4.2.1.136"/>
    </reaction>
</comment>
<dbReference type="AlphaFoldDB" id="A0A1H4P673"/>
<keyword evidence="9" id="KW-1185">Reference proteome</keyword>
<dbReference type="GO" id="GO:0110051">
    <property type="term" value="P:metabolite repair"/>
    <property type="evidence" value="ECO:0007669"/>
    <property type="project" value="TreeGrafter"/>
</dbReference>
<keyword evidence="3 6" id="KW-0521">NADP</keyword>
<feature type="binding site" evidence="6">
    <location>
        <position position="140"/>
    </location>
    <ligand>
        <name>(6S)-NADPHX</name>
        <dbReference type="ChEBI" id="CHEBI:64076"/>
    </ligand>
</feature>
<dbReference type="CDD" id="cd01171">
    <property type="entry name" value="YXKO-related"/>
    <property type="match status" value="1"/>
</dbReference>
<evidence type="ECO:0000259" key="7">
    <source>
        <dbReference type="PROSITE" id="PS51383"/>
    </source>
</evidence>
<dbReference type="Gene3D" id="3.40.1190.20">
    <property type="match status" value="1"/>
</dbReference>
<dbReference type="GO" id="GO:0052856">
    <property type="term" value="F:NAD(P)HX epimerase activity"/>
    <property type="evidence" value="ECO:0007669"/>
    <property type="project" value="TreeGrafter"/>
</dbReference>
<reference evidence="8 9" key="1">
    <citation type="submission" date="2016-10" db="EMBL/GenBank/DDBJ databases">
        <authorList>
            <person name="de Groot N.N."/>
        </authorList>
    </citation>
    <scope>NUCLEOTIDE SEQUENCE [LARGE SCALE GENOMIC DNA]</scope>
    <source>
        <strain evidence="8 9">DSM 21799</strain>
    </source>
</reference>
<evidence type="ECO:0000313" key="9">
    <source>
        <dbReference type="Proteomes" id="UP000199183"/>
    </source>
</evidence>
<dbReference type="PANTHER" id="PTHR12592">
    <property type="entry name" value="ATP-DEPENDENT (S)-NAD(P)H-HYDRATE DEHYDRATASE FAMILY MEMBER"/>
    <property type="match status" value="1"/>
</dbReference>
<comment type="function">
    <text evidence="6">Catalyzes the dehydration of the S-form of NAD(P)HX at the expense of ADP, which is converted to AMP. Together with NAD(P)HX epimerase, which catalyzes the epimerization of the S- and R-forms, the enzyme allows the repair of both epimers of NAD(P)HX, a damaged form of NAD(P)H that is a result of enzymatic or heat-dependent hydration.</text>
</comment>
<dbReference type="RefSeq" id="WP_091184574.1">
    <property type="nucleotide sequence ID" value="NZ_FNRY01000001.1"/>
</dbReference>
<dbReference type="GO" id="GO:0016301">
    <property type="term" value="F:kinase activity"/>
    <property type="evidence" value="ECO:0007669"/>
    <property type="project" value="UniProtKB-KW"/>
</dbReference>
<evidence type="ECO:0000256" key="1">
    <source>
        <dbReference type="ARBA" id="ARBA00022741"/>
    </source>
</evidence>
<dbReference type="EMBL" id="FNRY01000001">
    <property type="protein sequence ID" value="SEC02940.1"/>
    <property type="molecule type" value="Genomic_DNA"/>
</dbReference>
<dbReference type="STRING" id="640635.SAMN04489806_2409"/>
<keyword evidence="1 6" id="KW-0547">Nucleotide-binding</keyword>
<accession>A0A1H4P673</accession>
<dbReference type="GO" id="GO:0052855">
    <property type="term" value="F:ADP-dependent NAD(P)H-hydrate dehydratase activity"/>
    <property type="evidence" value="ECO:0007669"/>
    <property type="project" value="UniProtKB-UniRule"/>
</dbReference>
<dbReference type="GO" id="GO:0005524">
    <property type="term" value="F:ATP binding"/>
    <property type="evidence" value="ECO:0007669"/>
    <property type="project" value="UniProtKB-KW"/>
</dbReference>
<dbReference type="SUPFAM" id="SSF53613">
    <property type="entry name" value="Ribokinase-like"/>
    <property type="match status" value="1"/>
</dbReference>
<evidence type="ECO:0000256" key="3">
    <source>
        <dbReference type="ARBA" id="ARBA00022857"/>
    </source>
</evidence>
<evidence type="ECO:0000256" key="5">
    <source>
        <dbReference type="ARBA" id="ARBA00023239"/>
    </source>
</evidence>
<feature type="binding site" evidence="6">
    <location>
        <begin position="182"/>
        <end position="186"/>
    </location>
    <ligand>
        <name>AMP</name>
        <dbReference type="ChEBI" id="CHEBI:456215"/>
    </ligand>
</feature>
<evidence type="ECO:0000313" key="8">
    <source>
        <dbReference type="EMBL" id="SEC02940.1"/>
    </source>
</evidence>
<feature type="binding site" evidence="6">
    <location>
        <position position="212"/>
    </location>
    <ligand>
        <name>(6S)-NADPHX</name>
        <dbReference type="ChEBI" id="CHEBI:64076"/>
    </ligand>
</feature>
<keyword evidence="5 6" id="KW-0456">Lyase</keyword>
<feature type="binding site" evidence="6">
    <location>
        <position position="43"/>
    </location>
    <ligand>
        <name>(6S)-NADPHX</name>
        <dbReference type="ChEBI" id="CHEBI:64076"/>
    </ligand>
</feature>
<keyword evidence="8" id="KW-0418">Kinase</keyword>
<keyword evidence="2 6" id="KW-0067">ATP-binding</keyword>
<sequence>MTLWTKWTDADARGWIRVPVADDDKYARGVLGAITGSEQFPGAAVLGVEAAMRAGVGMVRYLGEERATQLVLQRRPEVVTVAGRVQAWLVGSGVDPEQLPEARRRSIVEAIESGLPTVVDAGALQFVRGRGRPNVIVTPHYRELATLLASVDVRVDAAAVRRDPARWAELATEALGTTVLLKGSVTHIAAPDGERITVEGAPAWLATAGTGDVLGGVLGTLCASHAQEPGAVPARIAATAALVHARAGALASRGGPIAALDVADAVPAAIRALLAA</sequence>
<dbReference type="EC" id="4.2.1.136" evidence="6"/>